<keyword evidence="5 8" id="KW-0812">Transmembrane</keyword>
<feature type="domain" description="Type II secretion system protein GspF" evidence="9">
    <location>
        <begin position="272"/>
        <end position="395"/>
    </location>
</feature>
<comment type="subcellular location">
    <subcellularLocation>
        <location evidence="1">Cell membrane</location>
        <topology evidence="1">Multi-pass membrane protein</topology>
    </subcellularLocation>
</comment>
<feature type="transmembrane region" description="Helical" evidence="8">
    <location>
        <begin position="219"/>
        <end position="237"/>
    </location>
</feature>
<evidence type="ECO:0000259" key="9">
    <source>
        <dbReference type="Pfam" id="PF00482"/>
    </source>
</evidence>
<feature type="domain" description="Type II secretion system protein GspF" evidence="9">
    <location>
        <begin position="65"/>
        <end position="190"/>
    </location>
</feature>
<dbReference type="InterPro" id="IPR001992">
    <property type="entry name" value="T2SS_GspF/T4SS_PilC_CS"/>
</dbReference>
<dbReference type="Pfam" id="PF00482">
    <property type="entry name" value="T2SSF"/>
    <property type="match status" value="2"/>
</dbReference>
<name>A0A1W1EH74_9ZZZZ</name>
<dbReference type="PRINTS" id="PR00812">
    <property type="entry name" value="BCTERIALGSPF"/>
</dbReference>
<dbReference type="PANTHER" id="PTHR30012:SF0">
    <property type="entry name" value="TYPE II SECRETION SYSTEM PROTEIN F-RELATED"/>
    <property type="match status" value="1"/>
</dbReference>
<evidence type="ECO:0000256" key="6">
    <source>
        <dbReference type="ARBA" id="ARBA00022989"/>
    </source>
</evidence>
<evidence type="ECO:0000256" key="3">
    <source>
        <dbReference type="ARBA" id="ARBA00022448"/>
    </source>
</evidence>
<gene>
    <name evidence="10" type="ORF">MNB_SV-15-1469</name>
</gene>
<organism evidence="10">
    <name type="scientific">hydrothermal vent metagenome</name>
    <dbReference type="NCBI Taxonomy" id="652676"/>
    <lineage>
        <taxon>unclassified sequences</taxon>
        <taxon>metagenomes</taxon>
        <taxon>ecological metagenomes</taxon>
    </lineage>
</organism>
<dbReference type="EMBL" id="FRYL01000001">
    <property type="protein sequence ID" value="SHO80215.1"/>
    <property type="molecule type" value="Genomic_DNA"/>
</dbReference>
<keyword evidence="6 8" id="KW-1133">Transmembrane helix</keyword>
<evidence type="ECO:0000256" key="1">
    <source>
        <dbReference type="ARBA" id="ARBA00004651"/>
    </source>
</evidence>
<dbReference type="InterPro" id="IPR003004">
    <property type="entry name" value="GspF/PilC"/>
</dbReference>
<dbReference type="AlphaFoldDB" id="A0A1W1EH74"/>
<dbReference type="Gene3D" id="1.20.81.30">
    <property type="entry name" value="Type II secretion system (T2SS), domain F"/>
    <property type="match status" value="2"/>
</dbReference>
<sequence>MLFKYKGVDKLGKKAKGTLEASNENEAKSKLKVMGIYYESLSASKQLSLDEFSKREMPTVMLSGFAKELSSYLNSGMAMLTALKLMENQHEDEKKYSSFLNSLKSMIDEGKSLNVALTSQKVFSLPNFFTQSISVSSSGGKLGEVLTNMGNFFSSQSKVKKQVSSAMAYPIFILSVAILMSGFLITFVVPKITGIFEDTGQELPEITQFVLSISDFLKAHYVTLFISLILLIIIYKFSYKRFSLFKLWIDKIMIRLPIIGNIIQNYELGRFSYILSLMLNSGVSYAQAVELASTTFNNDGLKKLFADASIKVVEGNKLSNALAMSKGVKLKRNFIQSLALGEESSEVAHILDNVAKLYNEENKDKIKLLLSLLEPIMMLFIAGIVGVIVVAMLLPIFSMNLGA</sequence>
<keyword evidence="4" id="KW-1003">Cell membrane</keyword>
<evidence type="ECO:0000256" key="2">
    <source>
        <dbReference type="ARBA" id="ARBA00005745"/>
    </source>
</evidence>
<evidence type="ECO:0000313" key="10">
    <source>
        <dbReference type="EMBL" id="SHO80215.1"/>
    </source>
</evidence>
<evidence type="ECO:0000256" key="7">
    <source>
        <dbReference type="ARBA" id="ARBA00023136"/>
    </source>
</evidence>
<dbReference type="PANTHER" id="PTHR30012">
    <property type="entry name" value="GENERAL SECRETION PATHWAY PROTEIN"/>
    <property type="match status" value="1"/>
</dbReference>
<accession>A0A1W1EH74</accession>
<keyword evidence="3" id="KW-0813">Transport</keyword>
<comment type="similarity">
    <text evidence="2">Belongs to the GSP F family.</text>
</comment>
<feature type="transmembrane region" description="Helical" evidence="8">
    <location>
        <begin position="166"/>
        <end position="189"/>
    </location>
</feature>
<evidence type="ECO:0000256" key="4">
    <source>
        <dbReference type="ARBA" id="ARBA00022475"/>
    </source>
</evidence>
<feature type="transmembrane region" description="Helical" evidence="8">
    <location>
        <begin position="376"/>
        <end position="397"/>
    </location>
</feature>
<protein>
    <submittedName>
        <fullName evidence="10">General secretion pathway protein F</fullName>
    </submittedName>
</protein>
<dbReference type="InterPro" id="IPR042094">
    <property type="entry name" value="T2SS_GspF_sf"/>
</dbReference>
<dbReference type="GO" id="GO:0009306">
    <property type="term" value="P:protein secretion"/>
    <property type="evidence" value="ECO:0007669"/>
    <property type="project" value="InterPro"/>
</dbReference>
<evidence type="ECO:0000256" key="5">
    <source>
        <dbReference type="ARBA" id="ARBA00022692"/>
    </source>
</evidence>
<keyword evidence="7 8" id="KW-0472">Membrane</keyword>
<evidence type="ECO:0000256" key="8">
    <source>
        <dbReference type="SAM" id="Phobius"/>
    </source>
</evidence>
<dbReference type="InterPro" id="IPR018076">
    <property type="entry name" value="T2SS_GspF_dom"/>
</dbReference>
<dbReference type="GO" id="GO:0005886">
    <property type="term" value="C:plasma membrane"/>
    <property type="evidence" value="ECO:0007669"/>
    <property type="project" value="UniProtKB-SubCell"/>
</dbReference>
<reference evidence="10" key="1">
    <citation type="submission" date="2016-10" db="EMBL/GenBank/DDBJ databases">
        <authorList>
            <person name="de Groot N.N."/>
        </authorList>
    </citation>
    <scope>NUCLEOTIDE SEQUENCE</scope>
</reference>
<dbReference type="PROSITE" id="PS00874">
    <property type="entry name" value="T2SP_F"/>
    <property type="match status" value="1"/>
</dbReference>
<proteinExistence type="inferred from homology"/>